<organism evidence="1 2">
    <name type="scientific">Allacma fusca</name>
    <dbReference type="NCBI Taxonomy" id="39272"/>
    <lineage>
        <taxon>Eukaryota</taxon>
        <taxon>Metazoa</taxon>
        <taxon>Ecdysozoa</taxon>
        <taxon>Arthropoda</taxon>
        <taxon>Hexapoda</taxon>
        <taxon>Collembola</taxon>
        <taxon>Symphypleona</taxon>
        <taxon>Sminthuridae</taxon>
        <taxon>Allacma</taxon>
    </lineage>
</organism>
<proteinExistence type="predicted"/>
<keyword evidence="2" id="KW-1185">Reference proteome</keyword>
<dbReference type="EMBL" id="CAJVCH010551502">
    <property type="protein sequence ID" value="CAG7829448.1"/>
    <property type="molecule type" value="Genomic_DNA"/>
</dbReference>
<gene>
    <name evidence="1" type="ORF">AFUS01_LOCUS39310</name>
</gene>
<reference evidence="1" key="1">
    <citation type="submission" date="2021-06" db="EMBL/GenBank/DDBJ databases">
        <authorList>
            <person name="Hodson N. C."/>
            <person name="Mongue J. A."/>
            <person name="Jaron S. K."/>
        </authorList>
    </citation>
    <scope>NUCLEOTIDE SEQUENCE</scope>
</reference>
<protein>
    <submittedName>
        <fullName evidence="1">Uncharacterized protein</fullName>
    </submittedName>
</protein>
<name>A0A8J2LDE8_9HEXA</name>
<comment type="caution">
    <text evidence="1">The sequence shown here is derived from an EMBL/GenBank/DDBJ whole genome shotgun (WGS) entry which is preliminary data.</text>
</comment>
<evidence type="ECO:0000313" key="1">
    <source>
        <dbReference type="EMBL" id="CAG7829448.1"/>
    </source>
</evidence>
<accession>A0A8J2LDE8</accession>
<sequence>MIRCEITTPGTYAQPNILVGKCESLLECQLKFEPLWPNVFSSRYGKLTNLFEEIKTSENVPHQ</sequence>
<feature type="non-terminal residue" evidence="1">
    <location>
        <position position="1"/>
    </location>
</feature>
<dbReference type="Proteomes" id="UP000708208">
    <property type="component" value="Unassembled WGS sequence"/>
</dbReference>
<evidence type="ECO:0000313" key="2">
    <source>
        <dbReference type="Proteomes" id="UP000708208"/>
    </source>
</evidence>
<dbReference type="AlphaFoldDB" id="A0A8J2LDE8"/>